<feature type="region of interest" description="Disordered" evidence="1">
    <location>
        <begin position="1"/>
        <end position="29"/>
    </location>
</feature>
<proteinExistence type="predicted"/>
<dbReference type="EMBL" id="MU853401">
    <property type="protein sequence ID" value="KAK4138513.1"/>
    <property type="molecule type" value="Genomic_DNA"/>
</dbReference>
<evidence type="ECO:0000256" key="1">
    <source>
        <dbReference type="SAM" id="MobiDB-lite"/>
    </source>
</evidence>
<gene>
    <name evidence="2" type="ORF">BT67DRAFT_12013</name>
</gene>
<sequence length="118" mass="13221">MYPAPTAERIPGPPGDRGLGDAIQEPARHHDLPVAQGLLATMTTLHPSAWSRAWSCQGHEFIFKAGPSHAFRRGHSNNHLRRGRTKTAPMVSIMNNLYHRPHQPINHSLHHGHQDHAY</sequence>
<protein>
    <submittedName>
        <fullName evidence="2">Uncharacterized protein</fullName>
    </submittedName>
</protein>
<organism evidence="2 3">
    <name type="scientific">Trichocladium antarcticum</name>
    <dbReference type="NCBI Taxonomy" id="1450529"/>
    <lineage>
        <taxon>Eukaryota</taxon>
        <taxon>Fungi</taxon>
        <taxon>Dikarya</taxon>
        <taxon>Ascomycota</taxon>
        <taxon>Pezizomycotina</taxon>
        <taxon>Sordariomycetes</taxon>
        <taxon>Sordariomycetidae</taxon>
        <taxon>Sordariales</taxon>
        <taxon>Chaetomiaceae</taxon>
        <taxon>Trichocladium</taxon>
    </lineage>
</organism>
<dbReference type="AlphaFoldDB" id="A0AAN6USQ5"/>
<name>A0AAN6USQ5_9PEZI</name>
<evidence type="ECO:0000313" key="3">
    <source>
        <dbReference type="Proteomes" id="UP001304895"/>
    </source>
</evidence>
<comment type="caution">
    <text evidence="2">The sequence shown here is derived from an EMBL/GenBank/DDBJ whole genome shotgun (WGS) entry which is preliminary data.</text>
</comment>
<reference evidence="2" key="2">
    <citation type="submission" date="2023-05" db="EMBL/GenBank/DDBJ databases">
        <authorList>
            <consortium name="Lawrence Berkeley National Laboratory"/>
            <person name="Steindorff A."/>
            <person name="Hensen N."/>
            <person name="Bonometti L."/>
            <person name="Westerberg I."/>
            <person name="Brannstrom I.O."/>
            <person name="Guillou S."/>
            <person name="Cros-Aarteil S."/>
            <person name="Calhoun S."/>
            <person name="Haridas S."/>
            <person name="Kuo A."/>
            <person name="Mondo S."/>
            <person name="Pangilinan J."/>
            <person name="Riley R."/>
            <person name="Labutti K."/>
            <person name="Andreopoulos B."/>
            <person name="Lipzen A."/>
            <person name="Chen C."/>
            <person name="Yanf M."/>
            <person name="Daum C."/>
            <person name="Ng V."/>
            <person name="Clum A."/>
            <person name="Ohm R."/>
            <person name="Martin F."/>
            <person name="Silar P."/>
            <person name="Natvig D."/>
            <person name="Lalanne C."/>
            <person name="Gautier V."/>
            <person name="Ament-Velasquez S.L."/>
            <person name="Kruys A."/>
            <person name="Hutchinson M.I."/>
            <person name="Powell A.J."/>
            <person name="Barry K."/>
            <person name="Miller A.N."/>
            <person name="Grigoriev I.V."/>
            <person name="Debuchy R."/>
            <person name="Gladieux P."/>
            <person name="Thoren M.H."/>
            <person name="Johannesson H."/>
        </authorList>
    </citation>
    <scope>NUCLEOTIDE SEQUENCE</scope>
    <source>
        <strain evidence="2">CBS 123565</strain>
    </source>
</reference>
<reference evidence="2" key="1">
    <citation type="journal article" date="2023" name="Mol. Phylogenet. Evol.">
        <title>Genome-scale phylogeny and comparative genomics of the fungal order Sordariales.</title>
        <authorList>
            <person name="Hensen N."/>
            <person name="Bonometti L."/>
            <person name="Westerberg I."/>
            <person name="Brannstrom I.O."/>
            <person name="Guillou S."/>
            <person name="Cros-Aarteil S."/>
            <person name="Calhoun S."/>
            <person name="Haridas S."/>
            <person name="Kuo A."/>
            <person name="Mondo S."/>
            <person name="Pangilinan J."/>
            <person name="Riley R."/>
            <person name="LaButti K."/>
            <person name="Andreopoulos B."/>
            <person name="Lipzen A."/>
            <person name="Chen C."/>
            <person name="Yan M."/>
            <person name="Daum C."/>
            <person name="Ng V."/>
            <person name="Clum A."/>
            <person name="Steindorff A."/>
            <person name="Ohm R.A."/>
            <person name="Martin F."/>
            <person name="Silar P."/>
            <person name="Natvig D.O."/>
            <person name="Lalanne C."/>
            <person name="Gautier V."/>
            <person name="Ament-Velasquez S.L."/>
            <person name="Kruys A."/>
            <person name="Hutchinson M.I."/>
            <person name="Powell A.J."/>
            <person name="Barry K."/>
            <person name="Miller A.N."/>
            <person name="Grigoriev I.V."/>
            <person name="Debuchy R."/>
            <person name="Gladieux P."/>
            <person name="Hiltunen Thoren M."/>
            <person name="Johannesson H."/>
        </authorList>
    </citation>
    <scope>NUCLEOTIDE SEQUENCE</scope>
    <source>
        <strain evidence="2">CBS 123565</strain>
    </source>
</reference>
<keyword evidence="3" id="KW-1185">Reference proteome</keyword>
<dbReference type="Proteomes" id="UP001304895">
    <property type="component" value="Unassembled WGS sequence"/>
</dbReference>
<accession>A0AAN6USQ5</accession>
<evidence type="ECO:0000313" key="2">
    <source>
        <dbReference type="EMBL" id="KAK4138513.1"/>
    </source>
</evidence>